<proteinExistence type="predicted"/>
<keyword evidence="2" id="KW-1185">Reference proteome</keyword>
<sequence>MHRAFGRFTSQFLRPVSFSPKSSLGSPFISRWNSTMTAVNGANGSDSRPCSSSILTIVFTLNVQFSSGIFELRGYTDNYF</sequence>
<dbReference type="RefSeq" id="XP_056485298.1">
    <property type="nucleotide sequence ID" value="XM_056634678.1"/>
</dbReference>
<dbReference type="Proteomes" id="UP001147747">
    <property type="component" value="Unassembled WGS sequence"/>
</dbReference>
<reference evidence="1" key="2">
    <citation type="journal article" date="2023" name="IMA Fungus">
        <title>Comparative genomic study of the Penicillium genus elucidates a diverse pangenome and 15 lateral gene transfer events.</title>
        <authorList>
            <person name="Petersen C."/>
            <person name="Sorensen T."/>
            <person name="Nielsen M.R."/>
            <person name="Sondergaard T.E."/>
            <person name="Sorensen J.L."/>
            <person name="Fitzpatrick D.A."/>
            <person name="Frisvad J.C."/>
            <person name="Nielsen K.L."/>
        </authorList>
    </citation>
    <scope>NUCLEOTIDE SEQUENCE</scope>
    <source>
        <strain evidence="1">IBT 29677</strain>
    </source>
</reference>
<accession>A0A9X0B484</accession>
<gene>
    <name evidence="1" type="ORF">N7509_010041</name>
</gene>
<organism evidence="1 2">
    <name type="scientific">Penicillium cosmopolitanum</name>
    <dbReference type="NCBI Taxonomy" id="1131564"/>
    <lineage>
        <taxon>Eukaryota</taxon>
        <taxon>Fungi</taxon>
        <taxon>Dikarya</taxon>
        <taxon>Ascomycota</taxon>
        <taxon>Pezizomycotina</taxon>
        <taxon>Eurotiomycetes</taxon>
        <taxon>Eurotiomycetidae</taxon>
        <taxon>Eurotiales</taxon>
        <taxon>Aspergillaceae</taxon>
        <taxon>Penicillium</taxon>
    </lineage>
</organism>
<name>A0A9X0B484_9EURO</name>
<evidence type="ECO:0000313" key="1">
    <source>
        <dbReference type="EMBL" id="KAJ5387500.1"/>
    </source>
</evidence>
<dbReference type="GeneID" id="81373658"/>
<reference evidence="1" key="1">
    <citation type="submission" date="2022-12" db="EMBL/GenBank/DDBJ databases">
        <authorList>
            <person name="Petersen C."/>
        </authorList>
    </citation>
    <scope>NUCLEOTIDE SEQUENCE</scope>
    <source>
        <strain evidence="1">IBT 29677</strain>
    </source>
</reference>
<comment type="caution">
    <text evidence="1">The sequence shown here is derived from an EMBL/GenBank/DDBJ whole genome shotgun (WGS) entry which is preliminary data.</text>
</comment>
<dbReference type="EMBL" id="JAPZBU010000009">
    <property type="protein sequence ID" value="KAJ5387500.1"/>
    <property type="molecule type" value="Genomic_DNA"/>
</dbReference>
<protein>
    <submittedName>
        <fullName evidence="1">Uncharacterized protein</fullName>
    </submittedName>
</protein>
<evidence type="ECO:0000313" key="2">
    <source>
        <dbReference type="Proteomes" id="UP001147747"/>
    </source>
</evidence>
<dbReference type="AlphaFoldDB" id="A0A9X0B484"/>